<dbReference type="InterPro" id="IPR029058">
    <property type="entry name" value="AB_hydrolase_fold"/>
</dbReference>
<dbReference type="EMBL" id="JALIRP010000015">
    <property type="protein sequence ID" value="MCJ8014816.1"/>
    <property type="molecule type" value="Genomic_DNA"/>
</dbReference>
<evidence type="ECO:0000313" key="3">
    <source>
        <dbReference type="Proteomes" id="UP001139347"/>
    </source>
</evidence>
<evidence type="ECO:0000313" key="2">
    <source>
        <dbReference type="EMBL" id="MCJ8014816.1"/>
    </source>
</evidence>
<dbReference type="AlphaFoldDB" id="A0A9X1WUB2"/>
<dbReference type="InterPro" id="IPR050228">
    <property type="entry name" value="Carboxylesterase_BioH"/>
</dbReference>
<comment type="caution">
    <text evidence="2">The sequence shown here is derived from an EMBL/GenBank/DDBJ whole genome shotgun (WGS) entry which is preliminary data.</text>
</comment>
<keyword evidence="3" id="KW-1185">Reference proteome</keyword>
<sequence>MAKAITEAKMDQFTRSTVTSQDGTTIGYRSIGSGPGLIVVPGALTTSEQFTTFALHFADSLTVHIMDRRGRGESGPQGPDYSVNKECEDITALQEVTGASFLFGHSYGGLAALENALSNHSFVKIAVYEPGVVIHLEPSDWDWLAEYEEDMKKKDFRGAFTSFVRGAGQTFLSRVPKWFAKLNLCIGIRGEHWSRMQQLLPENLNEHKEVQRLSSSYGKYKAITADVLLMSGAKSANSVQHMIRELNQTIKQSKVLMIPGLHYLSPENGYSPIQVAQPVKEFFLS</sequence>
<dbReference type="GO" id="GO:0016787">
    <property type="term" value="F:hydrolase activity"/>
    <property type="evidence" value="ECO:0007669"/>
    <property type="project" value="UniProtKB-KW"/>
</dbReference>
<reference evidence="2" key="1">
    <citation type="submission" date="2022-04" db="EMBL/GenBank/DDBJ databases">
        <title>Paenibacillus mangrovi sp. nov., a novel endophytic bacterium isolated from bark of Kandelia candel.</title>
        <authorList>
            <person name="Tuo L."/>
        </authorList>
    </citation>
    <scope>NUCLEOTIDE SEQUENCE</scope>
    <source>
        <strain evidence="2">KQZ6P-2</strain>
    </source>
</reference>
<accession>A0A9X1WUB2</accession>
<keyword evidence="2" id="KW-0378">Hydrolase</keyword>
<dbReference type="Pfam" id="PF12697">
    <property type="entry name" value="Abhydrolase_6"/>
    <property type="match status" value="1"/>
</dbReference>
<dbReference type="PANTHER" id="PTHR43194">
    <property type="entry name" value="HYDROLASE ALPHA/BETA FOLD FAMILY"/>
    <property type="match status" value="1"/>
</dbReference>
<dbReference type="RefSeq" id="WP_244730215.1">
    <property type="nucleotide sequence ID" value="NZ_JALIRP010000015.1"/>
</dbReference>
<proteinExistence type="predicted"/>
<protein>
    <submittedName>
        <fullName evidence="2">Alpha/beta hydrolase</fullName>
    </submittedName>
</protein>
<gene>
    <name evidence="2" type="ORF">MUG84_24335</name>
</gene>
<dbReference type="InterPro" id="IPR000073">
    <property type="entry name" value="AB_hydrolase_1"/>
</dbReference>
<dbReference type="PANTHER" id="PTHR43194:SF2">
    <property type="entry name" value="PEROXISOMAL MEMBRANE PROTEIN LPX1"/>
    <property type="match status" value="1"/>
</dbReference>
<evidence type="ECO:0000259" key="1">
    <source>
        <dbReference type="Pfam" id="PF12697"/>
    </source>
</evidence>
<organism evidence="2 3">
    <name type="scientific">Paenibacillus mangrovi</name>
    <dbReference type="NCBI Taxonomy" id="2931978"/>
    <lineage>
        <taxon>Bacteria</taxon>
        <taxon>Bacillati</taxon>
        <taxon>Bacillota</taxon>
        <taxon>Bacilli</taxon>
        <taxon>Bacillales</taxon>
        <taxon>Paenibacillaceae</taxon>
        <taxon>Paenibacillus</taxon>
    </lineage>
</organism>
<name>A0A9X1WUB2_9BACL</name>
<dbReference type="SUPFAM" id="SSF53474">
    <property type="entry name" value="alpha/beta-Hydrolases"/>
    <property type="match status" value="1"/>
</dbReference>
<feature type="domain" description="AB hydrolase-1" evidence="1">
    <location>
        <begin position="37"/>
        <end position="248"/>
    </location>
</feature>
<dbReference type="Proteomes" id="UP001139347">
    <property type="component" value="Unassembled WGS sequence"/>
</dbReference>
<dbReference type="Gene3D" id="3.40.50.1820">
    <property type="entry name" value="alpha/beta hydrolase"/>
    <property type="match status" value="1"/>
</dbReference>